<keyword evidence="9" id="KW-0319">Glycerol metabolism</keyword>
<dbReference type="AlphaFoldDB" id="B0DS85"/>
<dbReference type="GO" id="GO:0004144">
    <property type="term" value="F:diacylglycerol O-acyltransferase activity"/>
    <property type="evidence" value="ECO:0007669"/>
    <property type="project" value="UniProtKB-EC"/>
</dbReference>
<accession>B0DS85</accession>
<keyword evidence="7" id="KW-0808">Transferase</keyword>
<evidence type="ECO:0000256" key="1">
    <source>
        <dbReference type="ARBA" id="ARBA00004477"/>
    </source>
</evidence>
<evidence type="ECO:0000313" key="17">
    <source>
        <dbReference type="Proteomes" id="UP000001194"/>
    </source>
</evidence>
<dbReference type="STRING" id="486041.B0DS85"/>
<evidence type="ECO:0000256" key="10">
    <source>
        <dbReference type="ARBA" id="ARBA00022824"/>
    </source>
</evidence>
<dbReference type="PANTHER" id="PTHR12317:SF0">
    <property type="entry name" value="ACYLTRANSFERASE"/>
    <property type="match status" value="1"/>
</dbReference>
<dbReference type="KEGG" id="lbc:LACBIDRAFT_309409"/>
<dbReference type="GO" id="GO:0005789">
    <property type="term" value="C:endoplasmic reticulum membrane"/>
    <property type="evidence" value="ECO:0007669"/>
    <property type="project" value="UniProtKB-SubCell"/>
</dbReference>
<dbReference type="EMBL" id="DS547130">
    <property type="protein sequence ID" value="EDR02428.1"/>
    <property type="molecule type" value="Genomic_DNA"/>
</dbReference>
<keyword evidence="17" id="KW-1185">Reference proteome</keyword>
<evidence type="ECO:0000256" key="9">
    <source>
        <dbReference type="ARBA" id="ARBA00022798"/>
    </source>
</evidence>
<keyword evidence="8" id="KW-0812">Transmembrane</keyword>
<comment type="subcellular location">
    <subcellularLocation>
        <location evidence="1">Endoplasmic reticulum membrane</location>
        <topology evidence="1">Multi-pass membrane protein</topology>
    </subcellularLocation>
</comment>
<evidence type="ECO:0000256" key="2">
    <source>
        <dbReference type="ARBA" id="ARBA00004771"/>
    </source>
</evidence>
<proteinExistence type="inferred from homology"/>
<reference evidence="16 17" key="1">
    <citation type="journal article" date="2008" name="Nature">
        <title>The genome of Laccaria bicolor provides insights into mycorrhizal symbiosis.</title>
        <authorList>
            <person name="Martin F."/>
            <person name="Aerts A."/>
            <person name="Ahren D."/>
            <person name="Brun A."/>
            <person name="Danchin E.G.J."/>
            <person name="Duchaussoy F."/>
            <person name="Gibon J."/>
            <person name="Kohler A."/>
            <person name="Lindquist E."/>
            <person name="Pereda V."/>
            <person name="Salamov A."/>
            <person name="Shapiro H.J."/>
            <person name="Wuyts J."/>
            <person name="Blaudez D."/>
            <person name="Buee M."/>
            <person name="Brokstein P."/>
            <person name="Canbaeck B."/>
            <person name="Cohen D."/>
            <person name="Courty P.E."/>
            <person name="Coutinho P.M."/>
            <person name="Delaruelle C."/>
            <person name="Detter J.C."/>
            <person name="Deveau A."/>
            <person name="DiFazio S."/>
            <person name="Duplessis S."/>
            <person name="Fraissinet-Tachet L."/>
            <person name="Lucic E."/>
            <person name="Frey-Klett P."/>
            <person name="Fourrey C."/>
            <person name="Feussner I."/>
            <person name="Gay G."/>
            <person name="Grimwood J."/>
            <person name="Hoegger P.J."/>
            <person name="Jain P."/>
            <person name="Kilaru S."/>
            <person name="Labbe J."/>
            <person name="Lin Y.C."/>
            <person name="Legue V."/>
            <person name="Le Tacon F."/>
            <person name="Marmeisse R."/>
            <person name="Melayah D."/>
            <person name="Montanini B."/>
            <person name="Muratet M."/>
            <person name="Nehls U."/>
            <person name="Niculita-Hirzel H."/>
            <person name="Oudot-Le Secq M.P."/>
            <person name="Peter M."/>
            <person name="Quesneville H."/>
            <person name="Rajashekar B."/>
            <person name="Reich M."/>
            <person name="Rouhier N."/>
            <person name="Schmutz J."/>
            <person name="Yin T."/>
            <person name="Chalot M."/>
            <person name="Henrissat B."/>
            <person name="Kuees U."/>
            <person name="Lucas S."/>
            <person name="Van de Peer Y."/>
            <person name="Podila G.K."/>
            <person name="Polle A."/>
            <person name="Pukkila P.J."/>
            <person name="Richardson P.M."/>
            <person name="Rouze P."/>
            <person name="Sanders I.R."/>
            <person name="Stajich J.E."/>
            <person name="Tunlid A."/>
            <person name="Tuskan G."/>
            <person name="Grigoriev I.V."/>
        </authorList>
    </citation>
    <scope>NUCLEOTIDE SEQUENCE [LARGE SCALE GENOMIC DNA]</scope>
    <source>
        <strain evidence="17">S238N-H82 / ATCC MYA-4686</strain>
    </source>
</reference>
<dbReference type="RefSeq" id="XP_001886791.1">
    <property type="nucleotide sequence ID" value="XM_001886756.1"/>
</dbReference>
<evidence type="ECO:0000256" key="3">
    <source>
        <dbReference type="ARBA" id="ARBA00005189"/>
    </source>
</evidence>
<evidence type="ECO:0000256" key="12">
    <source>
        <dbReference type="ARBA" id="ARBA00023098"/>
    </source>
</evidence>
<comment type="similarity">
    <text evidence="4">Belongs to the diacylglycerol acyltransferase family.</text>
</comment>
<dbReference type="Pfam" id="PF03982">
    <property type="entry name" value="DAGAT"/>
    <property type="match status" value="1"/>
</dbReference>
<keyword evidence="14" id="KW-0012">Acyltransferase</keyword>
<evidence type="ECO:0000256" key="8">
    <source>
        <dbReference type="ARBA" id="ARBA00022692"/>
    </source>
</evidence>
<keyword evidence="11" id="KW-1133">Transmembrane helix</keyword>
<dbReference type="GeneID" id="6082517"/>
<dbReference type="PANTHER" id="PTHR12317">
    <property type="entry name" value="DIACYLGLYCEROL O-ACYLTRANSFERASE"/>
    <property type="match status" value="1"/>
</dbReference>
<dbReference type="EC" id="2.3.1.20" evidence="5"/>
<evidence type="ECO:0000313" key="16">
    <source>
        <dbReference type="EMBL" id="EDR02428.1"/>
    </source>
</evidence>
<evidence type="ECO:0000256" key="4">
    <source>
        <dbReference type="ARBA" id="ARBA00005420"/>
    </source>
</evidence>
<evidence type="ECO:0000256" key="13">
    <source>
        <dbReference type="ARBA" id="ARBA00023136"/>
    </source>
</evidence>
<dbReference type="Proteomes" id="UP000001194">
    <property type="component" value="Unassembled WGS sequence"/>
</dbReference>
<evidence type="ECO:0000256" key="11">
    <source>
        <dbReference type="ARBA" id="ARBA00022989"/>
    </source>
</evidence>
<dbReference type="OrthoDB" id="264532at2759"/>
<keyword evidence="13" id="KW-0472">Membrane</keyword>
<dbReference type="InterPro" id="IPR007130">
    <property type="entry name" value="DAGAT"/>
</dbReference>
<keyword evidence="12" id="KW-0443">Lipid metabolism</keyword>
<keyword evidence="6" id="KW-0444">Lipid biosynthesis</keyword>
<evidence type="ECO:0000256" key="15">
    <source>
        <dbReference type="ARBA" id="ARBA00048109"/>
    </source>
</evidence>
<keyword evidence="10" id="KW-0256">Endoplasmic reticulum</keyword>
<dbReference type="GO" id="GO:0006071">
    <property type="term" value="P:glycerol metabolic process"/>
    <property type="evidence" value="ECO:0007669"/>
    <property type="project" value="UniProtKB-KW"/>
</dbReference>
<dbReference type="InParanoid" id="B0DS85"/>
<dbReference type="GO" id="GO:0019432">
    <property type="term" value="P:triglyceride biosynthetic process"/>
    <property type="evidence" value="ECO:0007669"/>
    <property type="project" value="TreeGrafter"/>
</dbReference>
<gene>
    <name evidence="16" type="primary">DAGAT-3</name>
    <name evidence="16" type="ORF">LACBIDRAFT_309409</name>
</gene>
<evidence type="ECO:0000256" key="7">
    <source>
        <dbReference type="ARBA" id="ARBA00022679"/>
    </source>
</evidence>
<organism evidence="17">
    <name type="scientific">Laccaria bicolor (strain S238N-H82 / ATCC MYA-4686)</name>
    <name type="common">Bicoloured deceiver</name>
    <name type="synonym">Laccaria laccata var. bicolor</name>
    <dbReference type="NCBI Taxonomy" id="486041"/>
    <lineage>
        <taxon>Eukaryota</taxon>
        <taxon>Fungi</taxon>
        <taxon>Dikarya</taxon>
        <taxon>Basidiomycota</taxon>
        <taxon>Agaricomycotina</taxon>
        <taxon>Agaricomycetes</taxon>
        <taxon>Agaricomycetidae</taxon>
        <taxon>Agaricales</taxon>
        <taxon>Agaricineae</taxon>
        <taxon>Hydnangiaceae</taxon>
        <taxon>Laccaria</taxon>
    </lineage>
</organism>
<name>B0DS85_LACBS</name>
<evidence type="ECO:0000256" key="14">
    <source>
        <dbReference type="ARBA" id="ARBA00023315"/>
    </source>
</evidence>
<evidence type="ECO:0000256" key="5">
    <source>
        <dbReference type="ARBA" id="ARBA00013244"/>
    </source>
</evidence>
<evidence type="ECO:0000256" key="6">
    <source>
        <dbReference type="ARBA" id="ARBA00022516"/>
    </source>
</evidence>
<comment type="catalytic activity">
    <reaction evidence="15">
        <text>an acyl-CoA + a 1,2-diacyl-sn-glycerol = a triacyl-sn-glycerol + CoA</text>
        <dbReference type="Rhea" id="RHEA:10868"/>
        <dbReference type="ChEBI" id="CHEBI:17815"/>
        <dbReference type="ChEBI" id="CHEBI:57287"/>
        <dbReference type="ChEBI" id="CHEBI:58342"/>
        <dbReference type="ChEBI" id="CHEBI:64615"/>
        <dbReference type="EC" id="2.3.1.20"/>
    </reaction>
</comment>
<comment type="pathway">
    <text evidence="2">Glycerolipid metabolism; triacylglycerol biosynthesis.</text>
</comment>
<sequence length="134" mass="15449">MQTLVDATTLPFNVGSNFLQIINLFLKVCMWNNEREEGIMTIPLMRVEADLPADRSYVFECYPHVKCMCPAWRLSTHIHSLLVTNRDALAIFAAEATEFSAAFPGIKPYLLMLVLNFQVPFYRDILMCHWQCCI</sequence>
<dbReference type="HOGENOM" id="CLU_1896595_0_0_1"/>
<protein>
    <recommendedName>
        <fullName evidence="5">diacylglycerol O-acyltransferase</fullName>
        <ecNumber evidence="5">2.3.1.20</ecNumber>
    </recommendedName>
</protein>
<comment type="pathway">
    <text evidence="3">Lipid metabolism.</text>
</comment>